<feature type="chain" id="PRO_5033591915" description="Cytochrome b561 domain-containing protein" evidence="12">
    <location>
        <begin position="27"/>
        <end position="217"/>
    </location>
</feature>
<evidence type="ECO:0000313" key="14">
    <source>
        <dbReference type="EnsemblPlants" id="Pp3c2_10210V3.6"/>
    </source>
</evidence>
<dbReference type="Gramene" id="Pp3c2_10210V3.5">
    <property type="protein sequence ID" value="Pp3c2_10210V3.5"/>
    <property type="gene ID" value="Pp3c2_10210"/>
</dbReference>
<dbReference type="SMART" id="SM00665">
    <property type="entry name" value="B561"/>
    <property type="match status" value="1"/>
</dbReference>
<keyword evidence="7" id="KW-0249">Electron transport</keyword>
<keyword evidence="8 11" id="KW-1133">Transmembrane helix</keyword>
<reference evidence="14" key="3">
    <citation type="submission" date="2020-12" db="UniProtKB">
        <authorList>
            <consortium name="EnsemblPlants"/>
        </authorList>
    </citation>
    <scope>IDENTIFICATION</scope>
</reference>
<feature type="domain" description="Cytochrome b561" evidence="13">
    <location>
        <begin position="44"/>
        <end position="174"/>
    </location>
</feature>
<keyword evidence="3" id="KW-0813">Transport</keyword>
<dbReference type="InterPro" id="IPR009545">
    <property type="entry name" value="Claudin-like"/>
</dbReference>
<evidence type="ECO:0000256" key="5">
    <source>
        <dbReference type="ARBA" id="ARBA00022692"/>
    </source>
</evidence>
<feature type="transmembrane region" description="Helical" evidence="11">
    <location>
        <begin position="83"/>
        <end position="106"/>
    </location>
</feature>
<dbReference type="AlphaFoldDB" id="A0A7I4CX48"/>
<sequence>MAMKIVNTPSIVVIVFLMCFVLVASAATPVAGGPPHYPFHWIKVHGWLMCLSMGLLMPVAIILIRFSRGYRESGDLKNVRTLVYVHTIIQVVAVLTVICSAAVAVTKFDNSFTYTHERLGLALWILVWLPPLVGLIRPNHGNWCSDTRMVQHLHRAACIRSRKSLRTFQILFSIQLRVCALIYLAQDRLQYLVAQGKFTCISSASNGTKQPVGGAEL</sequence>
<organism evidence="14 15">
    <name type="scientific">Physcomitrium patens</name>
    <name type="common">Spreading-leaved earth moss</name>
    <name type="synonym">Physcomitrella patens</name>
    <dbReference type="NCBI Taxonomy" id="3218"/>
    <lineage>
        <taxon>Eukaryota</taxon>
        <taxon>Viridiplantae</taxon>
        <taxon>Streptophyta</taxon>
        <taxon>Embryophyta</taxon>
        <taxon>Bryophyta</taxon>
        <taxon>Bryophytina</taxon>
        <taxon>Bryopsida</taxon>
        <taxon>Funariidae</taxon>
        <taxon>Funariales</taxon>
        <taxon>Funariaceae</taxon>
        <taxon>Physcomitrium</taxon>
    </lineage>
</organism>
<evidence type="ECO:0000256" key="9">
    <source>
        <dbReference type="ARBA" id="ARBA00023004"/>
    </source>
</evidence>
<evidence type="ECO:0000256" key="1">
    <source>
        <dbReference type="ARBA" id="ARBA00001970"/>
    </source>
</evidence>
<feature type="transmembrane region" description="Helical" evidence="11">
    <location>
        <begin position="118"/>
        <end position="136"/>
    </location>
</feature>
<keyword evidence="10 11" id="KW-0472">Membrane</keyword>
<dbReference type="InterPro" id="IPR006593">
    <property type="entry name" value="Cyt_b561/ferric_Rdtase_TM"/>
</dbReference>
<dbReference type="Gramene" id="Pp3c2_10210V3.7">
    <property type="protein sequence ID" value="Pp3c2_10210V3.7"/>
    <property type="gene ID" value="Pp3c2_10210"/>
</dbReference>
<evidence type="ECO:0000256" key="12">
    <source>
        <dbReference type="SAM" id="SignalP"/>
    </source>
</evidence>
<keyword evidence="4" id="KW-0349">Heme</keyword>
<keyword evidence="5 11" id="KW-0812">Transmembrane</keyword>
<evidence type="ECO:0000256" key="6">
    <source>
        <dbReference type="ARBA" id="ARBA00022723"/>
    </source>
</evidence>
<dbReference type="GO" id="GO:0016020">
    <property type="term" value="C:membrane"/>
    <property type="evidence" value="ECO:0007669"/>
    <property type="project" value="UniProtKB-SubCell"/>
</dbReference>
<dbReference type="GO" id="GO:0140575">
    <property type="term" value="F:transmembrane monodehydroascorbate reductase activity"/>
    <property type="evidence" value="ECO:0007669"/>
    <property type="project" value="InterPro"/>
</dbReference>
<evidence type="ECO:0000313" key="15">
    <source>
        <dbReference type="Proteomes" id="UP000006727"/>
    </source>
</evidence>
<evidence type="ECO:0000256" key="8">
    <source>
        <dbReference type="ARBA" id="ARBA00022989"/>
    </source>
</evidence>
<dbReference type="Gene3D" id="1.20.120.1770">
    <property type="match status" value="1"/>
</dbReference>
<dbReference type="Pfam" id="PF06653">
    <property type="entry name" value="Claudin_3"/>
    <property type="match status" value="1"/>
</dbReference>
<keyword evidence="9" id="KW-0408">Iron</keyword>
<keyword evidence="6" id="KW-0479">Metal-binding</keyword>
<dbReference type="FunCoup" id="A0A7I4CX48">
    <property type="interactions" value="38"/>
</dbReference>
<dbReference type="Gramene" id="Pp3c2_10210V3.6">
    <property type="protein sequence ID" value="Pp3c2_10210V3.6"/>
    <property type="gene ID" value="Pp3c2_10210"/>
</dbReference>
<dbReference type="EnsemblPlants" id="Pp3c2_10210V3.6">
    <property type="protein sequence ID" value="Pp3c2_10210V3.6"/>
    <property type="gene ID" value="Pp3c2_10210"/>
</dbReference>
<dbReference type="InParanoid" id="A0A7I4CX48"/>
<dbReference type="EnsemblPlants" id="Pp3c2_10210V3.7">
    <property type="protein sequence ID" value="Pp3c2_10210V3.7"/>
    <property type="gene ID" value="Pp3c2_10210"/>
</dbReference>
<protein>
    <recommendedName>
        <fullName evidence="13">Cytochrome b561 domain-containing protein</fullName>
    </recommendedName>
</protein>
<dbReference type="Proteomes" id="UP000006727">
    <property type="component" value="Chromosome 2"/>
</dbReference>
<keyword evidence="12" id="KW-0732">Signal</keyword>
<evidence type="ECO:0000256" key="7">
    <source>
        <dbReference type="ARBA" id="ARBA00022982"/>
    </source>
</evidence>
<comment type="subcellular location">
    <subcellularLocation>
        <location evidence="2">Membrane</location>
        <topology evidence="2">Multi-pass membrane protein</topology>
    </subcellularLocation>
</comment>
<evidence type="ECO:0000256" key="2">
    <source>
        <dbReference type="ARBA" id="ARBA00004141"/>
    </source>
</evidence>
<evidence type="ECO:0000256" key="11">
    <source>
        <dbReference type="SAM" id="Phobius"/>
    </source>
</evidence>
<accession>A0A7I4CX48</accession>
<comment type="cofactor">
    <cofactor evidence="1">
        <name>heme b</name>
        <dbReference type="ChEBI" id="CHEBI:60344"/>
    </cofactor>
</comment>
<dbReference type="EnsemblPlants" id="Pp3c2_10210V3.5">
    <property type="protein sequence ID" value="Pp3c2_10210V3.5"/>
    <property type="gene ID" value="Pp3c2_10210"/>
</dbReference>
<name>A0A7I4CX48_PHYPA</name>
<dbReference type="PANTHER" id="PTHR15422:SF24">
    <property type="entry name" value="DOMON RELATED DOMAIN-CONTAINING PROTEIN"/>
    <property type="match status" value="1"/>
</dbReference>
<evidence type="ECO:0000259" key="13">
    <source>
        <dbReference type="SMART" id="SM00665"/>
    </source>
</evidence>
<evidence type="ECO:0000256" key="3">
    <source>
        <dbReference type="ARBA" id="ARBA00022448"/>
    </source>
</evidence>
<reference evidence="14 15" key="2">
    <citation type="journal article" date="2018" name="Plant J.">
        <title>The Physcomitrella patens chromosome-scale assembly reveals moss genome structure and evolution.</title>
        <authorList>
            <person name="Lang D."/>
            <person name="Ullrich K.K."/>
            <person name="Murat F."/>
            <person name="Fuchs J."/>
            <person name="Jenkins J."/>
            <person name="Haas F.B."/>
            <person name="Piednoel M."/>
            <person name="Gundlach H."/>
            <person name="Van Bel M."/>
            <person name="Meyberg R."/>
            <person name="Vives C."/>
            <person name="Morata J."/>
            <person name="Symeonidi A."/>
            <person name="Hiss M."/>
            <person name="Muchero W."/>
            <person name="Kamisugi Y."/>
            <person name="Saleh O."/>
            <person name="Blanc G."/>
            <person name="Decker E.L."/>
            <person name="van Gessel N."/>
            <person name="Grimwood J."/>
            <person name="Hayes R.D."/>
            <person name="Graham S.W."/>
            <person name="Gunter L.E."/>
            <person name="McDaniel S.F."/>
            <person name="Hoernstein S.N.W."/>
            <person name="Larsson A."/>
            <person name="Li F.W."/>
            <person name="Perroud P.F."/>
            <person name="Phillips J."/>
            <person name="Ranjan P."/>
            <person name="Rokshar D.S."/>
            <person name="Rothfels C.J."/>
            <person name="Schneider L."/>
            <person name="Shu S."/>
            <person name="Stevenson D.W."/>
            <person name="Thummler F."/>
            <person name="Tillich M."/>
            <person name="Villarreal Aguilar J.C."/>
            <person name="Widiez T."/>
            <person name="Wong G.K."/>
            <person name="Wymore A."/>
            <person name="Zhang Y."/>
            <person name="Zimmer A.D."/>
            <person name="Quatrano R.S."/>
            <person name="Mayer K.F.X."/>
            <person name="Goodstein D."/>
            <person name="Casacuberta J.M."/>
            <person name="Vandepoele K."/>
            <person name="Reski R."/>
            <person name="Cuming A.C."/>
            <person name="Tuskan G.A."/>
            <person name="Maumus F."/>
            <person name="Salse J."/>
            <person name="Schmutz J."/>
            <person name="Rensing S.A."/>
        </authorList>
    </citation>
    <scope>NUCLEOTIDE SEQUENCE [LARGE SCALE GENOMIC DNA]</scope>
    <source>
        <strain evidence="14 15">cv. Gransden 2004</strain>
    </source>
</reference>
<dbReference type="PANTHER" id="PTHR15422">
    <property type="entry name" value="OS05G0565100 PROTEIN"/>
    <property type="match status" value="1"/>
</dbReference>
<proteinExistence type="predicted"/>
<feature type="transmembrane region" description="Helical" evidence="11">
    <location>
        <begin position="42"/>
        <end position="63"/>
    </location>
</feature>
<dbReference type="CDD" id="cd08760">
    <property type="entry name" value="Cyt_b561_FRRS1_like"/>
    <property type="match status" value="1"/>
</dbReference>
<evidence type="ECO:0000256" key="10">
    <source>
        <dbReference type="ARBA" id="ARBA00023136"/>
    </source>
</evidence>
<reference evidence="14 15" key="1">
    <citation type="journal article" date="2008" name="Science">
        <title>The Physcomitrella genome reveals evolutionary insights into the conquest of land by plants.</title>
        <authorList>
            <person name="Rensing S."/>
            <person name="Lang D."/>
            <person name="Zimmer A."/>
            <person name="Terry A."/>
            <person name="Salamov A."/>
            <person name="Shapiro H."/>
            <person name="Nishiyama T."/>
            <person name="Perroud P.-F."/>
            <person name="Lindquist E."/>
            <person name="Kamisugi Y."/>
            <person name="Tanahashi T."/>
            <person name="Sakakibara K."/>
            <person name="Fujita T."/>
            <person name="Oishi K."/>
            <person name="Shin-I T."/>
            <person name="Kuroki Y."/>
            <person name="Toyoda A."/>
            <person name="Suzuki Y."/>
            <person name="Hashimoto A."/>
            <person name="Yamaguchi K."/>
            <person name="Sugano A."/>
            <person name="Kohara Y."/>
            <person name="Fujiyama A."/>
            <person name="Anterola A."/>
            <person name="Aoki S."/>
            <person name="Ashton N."/>
            <person name="Barbazuk W.B."/>
            <person name="Barker E."/>
            <person name="Bennetzen J."/>
            <person name="Bezanilla M."/>
            <person name="Blankenship R."/>
            <person name="Cho S.H."/>
            <person name="Dutcher S."/>
            <person name="Estelle M."/>
            <person name="Fawcett J.A."/>
            <person name="Gundlach H."/>
            <person name="Hanada K."/>
            <person name="Heyl A."/>
            <person name="Hicks K.A."/>
            <person name="Hugh J."/>
            <person name="Lohr M."/>
            <person name="Mayer K."/>
            <person name="Melkozernov A."/>
            <person name="Murata T."/>
            <person name="Nelson D."/>
            <person name="Pils B."/>
            <person name="Prigge M."/>
            <person name="Reiss B."/>
            <person name="Renner T."/>
            <person name="Rombauts S."/>
            <person name="Rushton P."/>
            <person name="Sanderfoot A."/>
            <person name="Schween G."/>
            <person name="Shiu S.-H."/>
            <person name="Stueber K."/>
            <person name="Theodoulou F.L."/>
            <person name="Tu H."/>
            <person name="Van de Peer Y."/>
            <person name="Verrier P.J."/>
            <person name="Waters E."/>
            <person name="Wood A."/>
            <person name="Yang L."/>
            <person name="Cove D."/>
            <person name="Cuming A."/>
            <person name="Hasebe M."/>
            <person name="Lucas S."/>
            <person name="Mishler D.B."/>
            <person name="Reski R."/>
            <person name="Grigoriev I."/>
            <person name="Quatrano R.S."/>
            <person name="Boore J.L."/>
        </authorList>
    </citation>
    <scope>NUCLEOTIDE SEQUENCE [LARGE SCALE GENOMIC DNA]</scope>
    <source>
        <strain evidence="14 15">cv. Gransden 2004</strain>
    </source>
</reference>
<evidence type="ECO:0000256" key="4">
    <source>
        <dbReference type="ARBA" id="ARBA00022617"/>
    </source>
</evidence>
<dbReference type="GO" id="GO:0046872">
    <property type="term" value="F:metal ion binding"/>
    <property type="evidence" value="ECO:0007669"/>
    <property type="project" value="UniProtKB-KW"/>
</dbReference>
<dbReference type="EMBL" id="ABEU02000002">
    <property type="status" value="NOT_ANNOTATED_CDS"/>
    <property type="molecule type" value="Genomic_DNA"/>
</dbReference>
<dbReference type="InterPro" id="IPR045150">
    <property type="entry name" value="CYB561D1/2"/>
</dbReference>
<dbReference type="GO" id="GO:0016491">
    <property type="term" value="F:oxidoreductase activity"/>
    <property type="evidence" value="ECO:0000318"/>
    <property type="project" value="GO_Central"/>
</dbReference>
<feature type="signal peptide" evidence="12">
    <location>
        <begin position="1"/>
        <end position="26"/>
    </location>
</feature>
<keyword evidence="15" id="KW-1185">Reference proteome</keyword>